<evidence type="ECO:0000256" key="1">
    <source>
        <dbReference type="ARBA" id="ARBA00006347"/>
    </source>
</evidence>
<dbReference type="PANTHER" id="PTHR18929">
    <property type="entry name" value="PROTEIN DISULFIDE ISOMERASE"/>
    <property type="match status" value="1"/>
</dbReference>
<gene>
    <name evidence="3" type="ORF">B0T16DRAFT_486516</name>
</gene>
<dbReference type="CDD" id="cd02961">
    <property type="entry name" value="PDI_a_family"/>
    <property type="match status" value="1"/>
</dbReference>
<reference evidence="3" key="1">
    <citation type="submission" date="2023-06" db="EMBL/GenBank/DDBJ databases">
        <title>Genome-scale phylogeny and comparative genomics of the fungal order Sordariales.</title>
        <authorList>
            <consortium name="Lawrence Berkeley National Laboratory"/>
            <person name="Hensen N."/>
            <person name="Bonometti L."/>
            <person name="Westerberg I."/>
            <person name="Brannstrom I.O."/>
            <person name="Guillou S."/>
            <person name="Cros-Aarteil S."/>
            <person name="Calhoun S."/>
            <person name="Haridas S."/>
            <person name="Kuo A."/>
            <person name="Mondo S."/>
            <person name="Pangilinan J."/>
            <person name="Riley R."/>
            <person name="Labutti K."/>
            <person name="Andreopoulos B."/>
            <person name="Lipzen A."/>
            <person name="Chen C."/>
            <person name="Yanf M."/>
            <person name="Daum C."/>
            <person name="Ng V."/>
            <person name="Clum A."/>
            <person name="Steindorff A."/>
            <person name="Ohm R."/>
            <person name="Martin F."/>
            <person name="Silar P."/>
            <person name="Natvig D."/>
            <person name="Lalanne C."/>
            <person name="Gautier V."/>
            <person name="Ament-Velasquez S.L."/>
            <person name="Kruys A."/>
            <person name="Hutchinson M.I."/>
            <person name="Powell A.J."/>
            <person name="Barry K."/>
            <person name="Miller A.N."/>
            <person name="Grigoriev I.V."/>
            <person name="Debuchy R."/>
            <person name="Gladieux P."/>
            <person name="Thoren M.H."/>
            <person name="Johannesson H."/>
        </authorList>
    </citation>
    <scope>NUCLEOTIDE SEQUENCE</scope>
    <source>
        <strain evidence="3">SMH2532-1</strain>
    </source>
</reference>
<comment type="caution">
    <text evidence="3">The sequence shown here is derived from an EMBL/GenBank/DDBJ whole genome shotgun (WGS) entry which is preliminary data.</text>
</comment>
<sequence>MRALSLWPLLVGHGFAWKHVSEEVLRAALKDNEYTLVAFVLPETEASKELEPEWTEVQKRSKDESIFSLDCLANPDVCQEFDVASYPAIRLYHRDGEMTRYRGERKADLMLSFSKRARKQAPLEADASIVPSLLDDDEIIFLAHIAPGDEAYRDQFKALATKYRDSYTFIVTGPMNGQSALHCFNNINEEEHTTEPLAKIGGLEAFIKRCSGPLIPELTRANEAEYTQARKSLLHFFFSSKSERDKCRAAFKPLAKKYAEFLVFVLNDVNEYPEMLGILGLKDGSETGLSLQNPNTGDVFPFRGSRKITPQVVEQFLNDVIDGNVKAMDNKSKGGHDEL</sequence>
<dbReference type="Proteomes" id="UP001174936">
    <property type="component" value="Unassembled WGS sequence"/>
</dbReference>
<organism evidence="3 4">
    <name type="scientific">Cercophora newfieldiana</name>
    <dbReference type="NCBI Taxonomy" id="92897"/>
    <lineage>
        <taxon>Eukaryota</taxon>
        <taxon>Fungi</taxon>
        <taxon>Dikarya</taxon>
        <taxon>Ascomycota</taxon>
        <taxon>Pezizomycotina</taxon>
        <taxon>Sordariomycetes</taxon>
        <taxon>Sordariomycetidae</taxon>
        <taxon>Sordariales</taxon>
        <taxon>Lasiosphaeriaceae</taxon>
        <taxon>Cercophora</taxon>
    </lineage>
</organism>
<dbReference type="Pfam" id="PF13848">
    <property type="entry name" value="Thioredoxin_6"/>
    <property type="match status" value="1"/>
</dbReference>
<name>A0AA39YPD1_9PEZI</name>
<dbReference type="EMBL" id="JAULSV010000001">
    <property type="protein sequence ID" value="KAK0654780.1"/>
    <property type="molecule type" value="Genomic_DNA"/>
</dbReference>
<evidence type="ECO:0000313" key="3">
    <source>
        <dbReference type="EMBL" id="KAK0654780.1"/>
    </source>
</evidence>
<dbReference type="InterPro" id="IPR013766">
    <property type="entry name" value="Thioredoxin_domain"/>
</dbReference>
<dbReference type="Gene3D" id="3.40.30.10">
    <property type="entry name" value="Glutaredoxin"/>
    <property type="match status" value="2"/>
</dbReference>
<protein>
    <recommendedName>
        <fullName evidence="2">Thioredoxin domain-containing protein</fullName>
    </recommendedName>
</protein>
<dbReference type="GO" id="GO:0006457">
    <property type="term" value="P:protein folding"/>
    <property type="evidence" value="ECO:0007669"/>
    <property type="project" value="TreeGrafter"/>
</dbReference>
<accession>A0AA39YPD1</accession>
<evidence type="ECO:0000259" key="2">
    <source>
        <dbReference type="Pfam" id="PF00085"/>
    </source>
</evidence>
<comment type="similarity">
    <text evidence="1">Belongs to the protein disulfide isomerase family.</text>
</comment>
<dbReference type="AlphaFoldDB" id="A0AA39YPD1"/>
<proteinExistence type="inferred from homology"/>
<dbReference type="InterPro" id="IPR036249">
    <property type="entry name" value="Thioredoxin-like_sf"/>
</dbReference>
<dbReference type="Pfam" id="PF00085">
    <property type="entry name" value="Thioredoxin"/>
    <property type="match status" value="1"/>
</dbReference>
<dbReference type="SUPFAM" id="SSF52833">
    <property type="entry name" value="Thioredoxin-like"/>
    <property type="match status" value="2"/>
</dbReference>
<dbReference type="GO" id="GO:0034976">
    <property type="term" value="P:response to endoplasmic reticulum stress"/>
    <property type="evidence" value="ECO:0007669"/>
    <property type="project" value="TreeGrafter"/>
</dbReference>
<keyword evidence="4" id="KW-1185">Reference proteome</keyword>
<dbReference type="GO" id="GO:0005783">
    <property type="term" value="C:endoplasmic reticulum"/>
    <property type="evidence" value="ECO:0007669"/>
    <property type="project" value="TreeGrafter"/>
</dbReference>
<dbReference type="CDD" id="cd02982">
    <property type="entry name" value="PDI_b'_family"/>
    <property type="match status" value="1"/>
</dbReference>
<evidence type="ECO:0000313" key="4">
    <source>
        <dbReference type="Proteomes" id="UP001174936"/>
    </source>
</evidence>
<dbReference type="GO" id="GO:0003756">
    <property type="term" value="F:protein disulfide isomerase activity"/>
    <property type="evidence" value="ECO:0007669"/>
    <property type="project" value="TreeGrafter"/>
</dbReference>
<feature type="domain" description="Thioredoxin" evidence="2">
    <location>
        <begin position="21"/>
        <end position="112"/>
    </location>
</feature>